<keyword evidence="2" id="KW-1185">Reference proteome</keyword>
<proteinExistence type="predicted"/>
<evidence type="ECO:0000313" key="2">
    <source>
        <dbReference type="Proteomes" id="UP000006591"/>
    </source>
</evidence>
<reference evidence="1" key="2">
    <citation type="submission" date="2018-04" db="EMBL/GenBank/DDBJ databases">
        <title>OnivRS2 (Oryza nivara Reference Sequence Version 2).</title>
        <authorList>
            <person name="Zhang J."/>
            <person name="Kudrna D."/>
            <person name="Lee S."/>
            <person name="Talag J."/>
            <person name="Rajasekar S."/>
            <person name="Welchert J."/>
            <person name="Hsing Y.-I."/>
            <person name="Wing R.A."/>
        </authorList>
    </citation>
    <scope>NUCLEOTIDE SEQUENCE [LARGE SCALE GENOMIC DNA]</scope>
    <source>
        <strain evidence="1">SL10</strain>
    </source>
</reference>
<dbReference type="EnsemblPlants" id="ONIVA02G27100.1">
    <property type="protein sequence ID" value="ONIVA02G27100.1"/>
    <property type="gene ID" value="ONIVA02G27100"/>
</dbReference>
<dbReference type="Gramene" id="ONIVA02G27100.1">
    <property type="protein sequence ID" value="ONIVA02G27100.1"/>
    <property type="gene ID" value="ONIVA02G27100"/>
</dbReference>
<accession>A0A0E0G9Z0</accession>
<evidence type="ECO:0000313" key="1">
    <source>
        <dbReference type="EnsemblPlants" id="ONIVA02G27100.1"/>
    </source>
</evidence>
<dbReference type="HOGENOM" id="CLU_1952275_0_0_1"/>
<dbReference type="Proteomes" id="UP000006591">
    <property type="component" value="Chromosome 2"/>
</dbReference>
<protein>
    <submittedName>
        <fullName evidence="1">Uncharacterized protein</fullName>
    </submittedName>
</protein>
<dbReference type="AlphaFoldDB" id="A0A0E0G9Z0"/>
<organism evidence="1">
    <name type="scientific">Oryza nivara</name>
    <name type="common">Indian wild rice</name>
    <name type="synonym">Oryza sativa f. spontanea</name>
    <dbReference type="NCBI Taxonomy" id="4536"/>
    <lineage>
        <taxon>Eukaryota</taxon>
        <taxon>Viridiplantae</taxon>
        <taxon>Streptophyta</taxon>
        <taxon>Embryophyta</taxon>
        <taxon>Tracheophyta</taxon>
        <taxon>Spermatophyta</taxon>
        <taxon>Magnoliopsida</taxon>
        <taxon>Liliopsida</taxon>
        <taxon>Poales</taxon>
        <taxon>Poaceae</taxon>
        <taxon>BOP clade</taxon>
        <taxon>Oryzoideae</taxon>
        <taxon>Oryzeae</taxon>
        <taxon>Oryzinae</taxon>
        <taxon>Oryza</taxon>
    </lineage>
</organism>
<reference evidence="1" key="1">
    <citation type="submission" date="2015-04" db="UniProtKB">
        <authorList>
            <consortium name="EnsemblPlants"/>
        </authorList>
    </citation>
    <scope>IDENTIFICATION</scope>
    <source>
        <strain evidence="1">SL10</strain>
    </source>
</reference>
<name>A0A0E0G9Z0_ORYNI</name>
<sequence length="129" mass="13954">MVVGAKGVQGSVGFGCLLADHTLAVGWDLPTNLTMRRCATRGPPGQLAWLLCLQDCDWGEAPSRGNRLVRRRRLRCVLPRWCVAVWGGWLETCAAGGFGGGWWDGASERERVCGREASAEPTLTVSRGV</sequence>